<name>A0A7J8S5N7_GOSDV</name>
<organism evidence="1 2">
    <name type="scientific">Gossypium davidsonii</name>
    <name type="common">Davidson's cotton</name>
    <name type="synonym">Gossypium klotzschianum subsp. davidsonii</name>
    <dbReference type="NCBI Taxonomy" id="34287"/>
    <lineage>
        <taxon>Eukaryota</taxon>
        <taxon>Viridiplantae</taxon>
        <taxon>Streptophyta</taxon>
        <taxon>Embryophyta</taxon>
        <taxon>Tracheophyta</taxon>
        <taxon>Spermatophyta</taxon>
        <taxon>Magnoliopsida</taxon>
        <taxon>eudicotyledons</taxon>
        <taxon>Gunneridae</taxon>
        <taxon>Pentapetalae</taxon>
        <taxon>rosids</taxon>
        <taxon>malvids</taxon>
        <taxon>Malvales</taxon>
        <taxon>Malvaceae</taxon>
        <taxon>Malvoideae</taxon>
        <taxon>Gossypium</taxon>
    </lineage>
</organism>
<dbReference type="AlphaFoldDB" id="A0A7J8S5N7"/>
<evidence type="ECO:0000313" key="1">
    <source>
        <dbReference type="EMBL" id="MBA0620862.1"/>
    </source>
</evidence>
<feature type="non-terminal residue" evidence="1">
    <location>
        <position position="24"/>
    </location>
</feature>
<reference evidence="1 2" key="1">
    <citation type="journal article" date="2019" name="Genome Biol. Evol.">
        <title>Insights into the evolution of the New World diploid cottons (Gossypium, subgenus Houzingenia) based on genome sequencing.</title>
        <authorList>
            <person name="Grover C.E."/>
            <person name="Arick M.A. 2nd"/>
            <person name="Thrash A."/>
            <person name="Conover J.L."/>
            <person name="Sanders W.S."/>
            <person name="Peterson D.G."/>
            <person name="Frelichowski J.E."/>
            <person name="Scheffler J.A."/>
            <person name="Scheffler B.E."/>
            <person name="Wendel J.F."/>
        </authorList>
    </citation>
    <scope>NUCLEOTIDE SEQUENCE [LARGE SCALE GENOMIC DNA]</scope>
    <source>
        <strain evidence="1">27</strain>
        <tissue evidence="1">Leaf</tissue>
    </source>
</reference>
<dbReference type="Proteomes" id="UP000593561">
    <property type="component" value="Unassembled WGS sequence"/>
</dbReference>
<sequence length="24" mass="2583">MGLVMSSGWSATCKQLLGKVPNKF</sequence>
<keyword evidence="2" id="KW-1185">Reference proteome</keyword>
<accession>A0A7J8S5N7</accession>
<comment type="caution">
    <text evidence="1">The sequence shown here is derived from an EMBL/GenBank/DDBJ whole genome shotgun (WGS) entry which is preliminary data.</text>
</comment>
<evidence type="ECO:0000313" key="2">
    <source>
        <dbReference type="Proteomes" id="UP000593561"/>
    </source>
</evidence>
<protein>
    <submittedName>
        <fullName evidence="1">Uncharacterized protein</fullName>
    </submittedName>
</protein>
<proteinExistence type="predicted"/>
<gene>
    <name evidence="1" type="ORF">Godav_006529</name>
</gene>
<dbReference type="EMBL" id="JABFAC010000008">
    <property type="protein sequence ID" value="MBA0620862.1"/>
    <property type="molecule type" value="Genomic_DNA"/>
</dbReference>